<dbReference type="Proteomes" id="UP000316184">
    <property type="component" value="Unassembled WGS sequence"/>
</dbReference>
<evidence type="ECO:0008006" key="4">
    <source>
        <dbReference type="Google" id="ProtNLM"/>
    </source>
</evidence>
<feature type="transmembrane region" description="Helical" evidence="1">
    <location>
        <begin position="336"/>
        <end position="357"/>
    </location>
</feature>
<feature type="transmembrane region" description="Helical" evidence="1">
    <location>
        <begin position="216"/>
        <end position="245"/>
    </location>
</feature>
<feature type="transmembrane region" description="Helical" evidence="1">
    <location>
        <begin position="306"/>
        <end position="324"/>
    </location>
</feature>
<organism evidence="2 3">
    <name type="scientific">Saccharopolyspora dendranthemae</name>
    <dbReference type="NCBI Taxonomy" id="1181886"/>
    <lineage>
        <taxon>Bacteria</taxon>
        <taxon>Bacillati</taxon>
        <taxon>Actinomycetota</taxon>
        <taxon>Actinomycetes</taxon>
        <taxon>Pseudonocardiales</taxon>
        <taxon>Pseudonocardiaceae</taxon>
        <taxon>Saccharopolyspora</taxon>
    </lineage>
</organism>
<name>A0A561U2T8_9PSEU</name>
<protein>
    <recommendedName>
        <fullName evidence="4">4-amino-4-deoxy-L-arabinose transferase-like glycosyltransferase</fullName>
    </recommendedName>
</protein>
<reference evidence="2 3" key="1">
    <citation type="submission" date="2019-06" db="EMBL/GenBank/DDBJ databases">
        <title>Sequencing the genomes of 1000 actinobacteria strains.</title>
        <authorList>
            <person name="Klenk H.-P."/>
        </authorList>
    </citation>
    <scope>NUCLEOTIDE SEQUENCE [LARGE SCALE GENOMIC DNA]</scope>
    <source>
        <strain evidence="2 3">DSM 46699</strain>
    </source>
</reference>
<keyword evidence="1" id="KW-0812">Transmembrane</keyword>
<evidence type="ECO:0000313" key="3">
    <source>
        <dbReference type="Proteomes" id="UP000316184"/>
    </source>
</evidence>
<feature type="transmembrane region" description="Helical" evidence="1">
    <location>
        <begin position="193"/>
        <end position="210"/>
    </location>
</feature>
<feature type="transmembrane region" description="Helical" evidence="1">
    <location>
        <begin position="252"/>
        <end position="270"/>
    </location>
</feature>
<keyword evidence="3" id="KW-1185">Reference proteome</keyword>
<proteinExistence type="predicted"/>
<keyword evidence="1" id="KW-1133">Transmembrane helix</keyword>
<feature type="transmembrane region" description="Helical" evidence="1">
    <location>
        <begin position="393"/>
        <end position="411"/>
    </location>
</feature>
<gene>
    <name evidence="2" type="ORF">FHU35_15537</name>
</gene>
<evidence type="ECO:0000313" key="2">
    <source>
        <dbReference type="EMBL" id="TWF93681.1"/>
    </source>
</evidence>
<comment type="caution">
    <text evidence="2">The sequence shown here is derived from an EMBL/GenBank/DDBJ whole genome shotgun (WGS) entry which is preliminary data.</text>
</comment>
<dbReference type="EMBL" id="VIWX01000005">
    <property type="protein sequence ID" value="TWF93681.1"/>
    <property type="molecule type" value="Genomic_DNA"/>
</dbReference>
<sequence>MAVPCQITPFDHLRDLALLPSVAALDDLGKRTVTDIATETDRAAVPPTTPTVPGPVRRFGPLLLGLSAVVPPLMMLREILRYPQMHFYDYWWVLLDITGPDGSLRPEALLGFRNEHPFVLPSLLFWLSARLGHGLNQPLGLAVLAMGAGCVLLVLAMLPKHLTPWQRAGLITATSTLVFNPHGIHNYVRSMSGASWILAMLLVLGALLAMHRERRVTAVVLGLLASISYGTSFAVWPALSLVAWLRGDRRKWIATPMIVGVVVVATWLVLRGPQGGGGSSPTDDPAQAMLAGLSMLGMVWTGTEPSVALLAGVAGLGVLVLHANQTTAERRVAAPWWGLALYALGCAVMISGSRAAFGESAGLQSRYNSMTAALWIAVLVIVVAWARWPRFRTAAVGGTVLATVALGAPMAQSVRADAPNQQLLAVAARIGHPDAFTSRFPSPGQLLPRLQALGHYPFSPEFSLGCPDGLTIGDRVSTAHWRTPSVDSLREPRPDGRDVVLNAETDQVQGGARMIKGWAISGIERARCVAVLDQTGTVVGGGVVDIPRSDAEAATPGIESGLGFQAVAPAQPGPLRVAFQFPDGWWIRPLTEKPQVAQ</sequence>
<dbReference type="AlphaFoldDB" id="A0A561U2T8"/>
<keyword evidence="1" id="KW-0472">Membrane</keyword>
<accession>A0A561U2T8</accession>
<feature type="transmembrane region" description="Helical" evidence="1">
    <location>
        <begin position="139"/>
        <end position="158"/>
    </location>
</feature>
<evidence type="ECO:0000256" key="1">
    <source>
        <dbReference type="SAM" id="Phobius"/>
    </source>
</evidence>
<feature type="transmembrane region" description="Helical" evidence="1">
    <location>
        <begin position="369"/>
        <end position="386"/>
    </location>
</feature>